<evidence type="ECO:0000256" key="1">
    <source>
        <dbReference type="SAM" id="MobiDB-lite"/>
    </source>
</evidence>
<reference evidence="4 5" key="1">
    <citation type="submission" date="2020-04" db="EMBL/GenBank/DDBJ databases">
        <title>Novosphingobium sp. TW-4 isolated from soil.</title>
        <authorList>
            <person name="Dahal R.H."/>
            <person name="Chaudhary D.K."/>
        </authorList>
    </citation>
    <scope>NUCLEOTIDE SEQUENCE [LARGE SCALE GENOMIC DNA]</scope>
    <source>
        <strain evidence="4 5">TW-4</strain>
    </source>
</reference>
<dbReference type="Gene3D" id="2.40.160.210">
    <property type="entry name" value="Acyl-CoA thioesterase, double hotdog domain"/>
    <property type="match status" value="1"/>
</dbReference>
<evidence type="ECO:0000313" key="4">
    <source>
        <dbReference type="EMBL" id="NML95861.1"/>
    </source>
</evidence>
<proteinExistence type="predicted"/>
<dbReference type="InterPro" id="IPR049449">
    <property type="entry name" value="TesB_ACOT8-like_N"/>
</dbReference>
<evidence type="ECO:0000259" key="3">
    <source>
        <dbReference type="Pfam" id="PF20789"/>
    </source>
</evidence>
<protein>
    <submittedName>
        <fullName evidence="4">Thioesterase family protein</fullName>
    </submittedName>
</protein>
<dbReference type="EMBL" id="JABBGM010000013">
    <property type="protein sequence ID" value="NML95861.1"/>
    <property type="molecule type" value="Genomic_DNA"/>
</dbReference>
<keyword evidence="5" id="KW-1185">Reference proteome</keyword>
<feature type="domain" description="Acyl-CoA thioesterase-like N-terminal HotDog" evidence="2">
    <location>
        <begin position="51"/>
        <end position="132"/>
    </location>
</feature>
<evidence type="ECO:0000313" key="5">
    <source>
        <dbReference type="Proteomes" id="UP000583556"/>
    </source>
</evidence>
<dbReference type="InterPro" id="IPR049450">
    <property type="entry name" value="ACOT8-like_C"/>
</dbReference>
<feature type="region of interest" description="Disordered" evidence="1">
    <location>
        <begin position="1"/>
        <end position="24"/>
    </location>
</feature>
<feature type="domain" description="Acyl-CoA thioesterase-like C-terminal" evidence="3">
    <location>
        <begin position="157"/>
        <end position="283"/>
    </location>
</feature>
<name>A0A7Y0BSR8_9SPHN</name>
<dbReference type="Pfam" id="PF20789">
    <property type="entry name" value="4HBT_3C"/>
    <property type="match status" value="1"/>
</dbReference>
<dbReference type="Proteomes" id="UP000583556">
    <property type="component" value="Unassembled WGS sequence"/>
</dbReference>
<dbReference type="Pfam" id="PF13622">
    <property type="entry name" value="4HBT_3"/>
    <property type="match status" value="1"/>
</dbReference>
<organism evidence="4 5">
    <name type="scientific">Novosphingobium olei</name>
    <dbReference type="NCBI Taxonomy" id="2728851"/>
    <lineage>
        <taxon>Bacteria</taxon>
        <taxon>Pseudomonadati</taxon>
        <taxon>Pseudomonadota</taxon>
        <taxon>Alphaproteobacteria</taxon>
        <taxon>Sphingomonadales</taxon>
        <taxon>Sphingomonadaceae</taxon>
        <taxon>Novosphingobium</taxon>
    </lineage>
</organism>
<dbReference type="SUPFAM" id="SSF54637">
    <property type="entry name" value="Thioesterase/thiol ester dehydrase-isomerase"/>
    <property type="match status" value="2"/>
</dbReference>
<gene>
    <name evidence="4" type="ORF">HHL27_19485</name>
</gene>
<feature type="compositionally biased region" description="Polar residues" evidence="1">
    <location>
        <begin position="1"/>
        <end position="11"/>
    </location>
</feature>
<dbReference type="AlphaFoldDB" id="A0A7Y0BSR8"/>
<dbReference type="InterPro" id="IPR042171">
    <property type="entry name" value="Acyl-CoA_hotdog"/>
</dbReference>
<sequence>MPHGRVTSNADEPSAPGAAGARGMTQTARSLGELAAAIERQGDRFVLHGAAGWMQGRTMYGGASSFVAFTAARAAFPDLPPLRAAQIGFVAPVGEDVEIAARVLRAGKSVAQVETEISANGELLQRALWIFGSARPDNGGVPQRRLESFVPHDQAVPARSHPDPTFFTHRMELRHAAPKGEVPVGTIRRWVRLKDRAGLDPVGELIGIGDTLPPGAMTAQERMGPLSSINWSLTLLTDKPETDDGWWLLETSSNAMAAGFSSETLRLWNTDGVQVMHGLQSVAIFG</sequence>
<accession>A0A7Y0BSR8</accession>
<comment type="caution">
    <text evidence="4">The sequence shown here is derived from an EMBL/GenBank/DDBJ whole genome shotgun (WGS) entry which is preliminary data.</text>
</comment>
<dbReference type="InterPro" id="IPR029069">
    <property type="entry name" value="HotDog_dom_sf"/>
</dbReference>
<evidence type="ECO:0000259" key="2">
    <source>
        <dbReference type="Pfam" id="PF13622"/>
    </source>
</evidence>